<dbReference type="EMBL" id="JBHTIU010000074">
    <property type="protein sequence ID" value="MFD0871186.1"/>
    <property type="molecule type" value="Genomic_DNA"/>
</dbReference>
<evidence type="ECO:0000259" key="8">
    <source>
        <dbReference type="Pfam" id="PF01545"/>
    </source>
</evidence>
<dbReference type="SUPFAM" id="SSF160240">
    <property type="entry name" value="Cation efflux protein cytoplasmic domain-like"/>
    <property type="match status" value="1"/>
</dbReference>
<dbReference type="InterPro" id="IPR002524">
    <property type="entry name" value="Cation_efflux"/>
</dbReference>
<feature type="transmembrane region" description="Helical" evidence="7">
    <location>
        <begin position="174"/>
        <end position="193"/>
    </location>
</feature>
<evidence type="ECO:0000256" key="2">
    <source>
        <dbReference type="ARBA" id="ARBA00008114"/>
    </source>
</evidence>
<keyword evidence="5 7" id="KW-1133">Transmembrane helix</keyword>
<dbReference type="RefSeq" id="WP_379290102.1">
    <property type="nucleotide sequence ID" value="NZ_JBHTIU010000074.1"/>
</dbReference>
<keyword evidence="6 7" id="KW-0472">Membrane</keyword>
<dbReference type="PANTHER" id="PTHR43840">
    <property type="entry name" value="MITOCHONDRIAL METAL TRANSPORTER 1-RELATED"/>
    <property type="match status" value="1"/>
</dbReference>
<feature type="transmembrane region" description="Helical" evidence="7">
    <location>
        <begin position="12"/>
        <end position="33"/>
    </location>
</feature>
<dbReference type="InterPro" id="IPR027470">
    <property type="entry name" value="Cation_efflux_CTD"/>
</dbReference>
<evidence type="ECO:0000256" key="3">
    <source>
        <dbReference type="ARBA" id="ARBA00022448"/>
    </source>
</evidence>
<evidence type="ECO:0000256" key="4">
    <source>
        <dbReference type="ARBA" id="ARBA00022692"/>
    </source>
</evidence>
<dbReference type="Gene3D" id="1.20.1510.10">
    <property type="entry name" value="Cation efflux protein transmembrane domain"/>
    <property type="match status" value="1"/>
</dbReference>
<sequence>MSHHPYVKAELAAFIRIAGNLLLALAKGIVGWLANSSALIADALHTASYGIRNLAALVRLQEDRPRGGSKRRKASRAWIVGAAAILLVAGIELGWSTVSKLQQGSYLPVQWFALPMAMLSIILKGIAGRSRNGGERKELRSMQSNKWDHKLSYAGSLMALIGSAGAWGSGWLQLPLIGILDPLAAIAITLLVLRSGYRMLYDARPAAGDQALEQEDVEELIRTAQRVKGVIAVDDLKAYEQGHFVLVELQVSVNPQISVSEGNDIARLVKHHLMKRFMHIADVLVNVQPYDGGYPYRNAMEHDLENRTLLH</sequence>
<proteinExistence type="inferred from homology"/>
<dbReference type="SUPFAM" id="SSF161111">
    <property type="entry name" value="Cation efflux protein transmembrane domain-like"/>
    <property type="match status" value="1"/>
</dbReference>
<comment type="caution">
    <text evidence="10">The sequence shown here is derived from an EMBL/GenBank/DDBJ whole genome shotgun (WGS) entry which is preliminary data.</text>
</comment>
<accession>A0ABW3DCX5</accession>
<dbReference type="Pfam" id="PF01545">
    <property type="entry name" value="Cation_efflux"/>
    <property type="match status" value="1"/>
</dbReference>
<dbReference type="NCBIfam" id="TIGR01297">
    <property type="entry name" value="CDF"/>
    <property type="match status" value="1"/>
</dbReference>
<gene>
    <name evidence="10" type="ORF">ACFQ03_18755</name>
</gene>
<evidence type="ECO:0000313" key="10">
    <source>
        <dbReference type="EMBL" id="MFD0871186.1"/>
    </source>
</evidence>
<feature type="domain" description="Cation efflux protein transmembrane" evidence="8">
    <location>
        <begin position="14"/>
        <end position="203"/>
    </location>
</feature>
<evidence type="ECO:0000256" key="6">
    <source>
        <dbReference type="ARBA" id="ARBA00023136"/>
    </source>
</evidence>
<dbReference type="InterPro" id="IPR027469">
    <property type="entry name" value="Cation_efflux_TMD_sf"/>
</dbReference>
<dbReference type="InterPro" id="IPR050291">
    <property type="entry name" value="CDF_Transporter"/>
</dbReference>
<feature type="transmembrane region" description="Helical" evidence="7">
    <location>
        <begin position="110"/>
        <end position="130"/>
    </location>
</feature>
<keyword evidence="3" id="KW-0813">Transport</keyword>
<evidence type="ECO:0000256" key="1">
    <source>
        <dbReference type="ARBA" id="ARBA00004141"/>
    </source>
</evidence>
<feature type="transmembrane region" description="Helical" evidence="7">
    <location>
        <begin position="78"/>
        <end position="98"/>
    </location>
</feature>
<feature type="domain" description="Cation efflux protein cytoplasmic" evidence="9">
    <location>
        <begin position="212"/>
        <end position="290"/>
    </location>
</feature>
<dbReference type="Pfam" id="PF16916">
    <property type="entry name" value="ZT_dimer"/>
    <property type="match status" value="1"/>
</dbReference>
<comment type="similarity">
    <text evidence="2">Belongs to the cation diffusion facilitator (CDF) transporter (TC 2.A.4) family.</text>
</comment>
<organism evidence="10 11">
    <name type="scientific">Paenibacillus residui</name>
    <dbReference type="NCBI Taxonomy" id="629724"/>
    <lineage>
        <taxon>Bacteria</taxon>
        <taxon>Bacillati</taxon>
        <taxon>Bacillota</taxon>
        <taxon>Bacilli</taxon>
        <taxon>Bacillales</taxon>
        <taxon>Paenibacillaceae</taxon>
        <taxon>Paenibacillus</taxon>
    </lineage>
</organism>
<protein>
    <submittedName>
        <fullName evidence="10">Cation diffusion facilitator family transporter</fullName>
    </submittedName>
</protein>
<comment type="subcellular location">
    <subcellularLocation>
        <location evidence="1">Membrane</location>
        <topology evidence="1">Multi-pass membrane protein</topology>
    </subcellularLocation>
</comment>
<dbReference type="PANTHER" id="PTHR43840:SF15">
    <property type="entry name" value="MITOCHONDRIAL METAL TRANSPORTER 1-RELATED"/>
    <property type="match status" value="1"/>
</dbReference>
<dbReference type="Gene3D" id="3.30.70.1350">
    <property type="entry name" value="Cation efflux protein, cytoplasmic domain"/>
    <property type="match status" value="1"/>
</dbReference>
<evidence type="ECO:0000256" key="5">
    <source>
        <dbReference type="ARBA" id="ARBA00022989"/>
    </source>
</evidence>
<dbReference type="InterPro" id="IPR036837">
    <property type="entry name" value="Cation_efflux_CTD_sf"/>
</dbReference>
<feature type="transmembrane region" description="Helical" evidence="7">
    <location>
        <begin position="151"/>
        <end position="168"/>
    </location>
</feature>
<evidence type="ECO:0000259" key="9">
    <source>
        <dbReference type="Pfam" id="PF16916"/>
    </source>
</evidence>
<feature type="transmembrane region" description="Helical" evidence="7">
    <location>
        <begin position="39"/>
        <end position="58"/>
    </location>
</feature>
<keyword evidence="4 7" id="KW-0812">Transmembrane</keyword>
<evidence type="ECO:0000313" key="11">
    <source>
        <dbReference type="Proteomes" id="UP001597120"/>
    </source>
</evidence>
<reference evidence="11" key="1">
    <citation type="journal article" date="2019" name="Int. J. Syst. Evol. Microbiol.">
        <title>The Global Catalogue of Microorganisms (GCM) 10K type strain sequencing project: providing services to taxonomists for standard genome sequencing and annotation.</title>
        <authorList>
            <consortium name="The Broad Institute Genomics Platform"/>
            <consortium name="The Broad Institute Genome Sequencing Center for Infectious Disease"/>
            <person name="Wu L."/>
            <person name="Ma J."/>
        </authorList>
    </citation>
    <scope>NUCLEOTIDE SEQUENCE [LARGE SCALE GENOMIC DNA]</scope>
    <source>
        <strain evidence="11">CCUG 57263</strain>
    </source>
</reference>
<evidence type="ECO:0000256" key="7">
    <source>
        <dbReference type="SAM" id="Phobius"/>
    </source>
</evidence>
<name>A0ABW3DCX5_9BACL</name>
<dbReference type="Proteomes" id="UP001597120">
    <property type="component" value="Unassembled WGS sequence"/>
</dbReference>
<dbReference type="InterPro" id="IPR058533">
    <property type="entry name" value="Cation_efflux_TM"/>
</dbReference>
<keyword evidence="11" id="KW-1185">Reference proteome</keyword>